<keyword evidence="1" id="KW-0472">Membrane</keyword>
<feature type="transmembrane region" description="Helical" evidence="1">
    <location>
        <begin position="37"/>
        <end position="56"/>
    </location>
</feature>
<evidence type="ECO:0000313" key="2">
    <source>
        <dbReference type="EMBL" id="MCZ4550476.1"/>
    </source>
</evidence>
<dbReference type="EMBL" id="JAPWIE010000003">
    <property type="protein sequence ID" value="MCZ4550476.1"/>
    <property type="molecule type" value="Genomic_DNA"/>
</dbReference>
<feature type="transmembrane region" description="Helical" evidence="1">
    <location>
        <begin position="154"/>
        <end position="175"/>
    </location>
</feature>
<gene>
    <name evidence="2" type="ORF">O4213_10820</name>
</gene>
<keyword evidence="1" id="KW-0812">Transmembrane</keyword>
<reference evidence="2" key="1">
    <citation type="submission" date="2022-12" db="EMBL/GenBank/DDBJ databases">
        <authorList>
            <person name="Krivoruchko A.V."/>
            <person name="Elkin A."/>
        </authorList>
    </citation>
    <scope>NUCLEOTIDE SEQUENCE</scope>
    <source>
        <strain evidence="2">IEGM 1388</strain>
    </source>
</reference>
<keyword evidence="3" id="KW-1185">Reference proteome</keyword>
<name>A0ABT4MTZ5_GORRU</name>
<organism evidence="2 3">
    <name type="scientific">Gordonia rubripertincta</name>
    <name type="common">Rhodococcus corallinus</name>
    <dbReference type="NCBI Taxonomy" id="36822"/>
    <lineage>
        <taxon>Bacteria</taxon>
        <taxon>Bacillati</taxon>
        <taxon>Actinomycetota</taxon>
        <taxon>Actinomycetes</taxon>
        <taxon>Mycobacteriales</taxon>
        <taxon>Gordoniaceae</taxon>
        <taxon>Gordonia</taxon>
    </lineage>
</organism>
<protein>
    <submittedName>
        <fullName evidence="2">Uncharacterized protein</fullName>
    </submittedName>
</protein>
<comment type="caution">
    <text evidence="2">The sequence shown here is derived from an EMBL/GenBank/DDBJ whole genome shotgun (WGS) entry which is preliminary data.</text>
</comment>
<feature type="transmembrane region" description="Helical" evidence="1">
    <location>
        <begin position="118"/>
        <end position="142"/>
    </location>
</feature>
<feature type="transmembrane region" description="Helical" evidence="1">
    <location>
        <begin position="68"/>
        <end position="86"/>
    </location>
</feature>
<dbReference type="RefSeq" id="WP_301571075.1">
    <property type="nucleotide sequence ID" value="NZ_JAPWIE010000003.1"/>
</dbReference>
<feature type="transmembrane region" description="Helical" evidence="1">
    <location>
        <begin position="6"/>
        <end position="30"/>
    </location>
</feature>
<evidence type="ECO:0000256" key="1">
    <source>
        <dbReference type="SAM" id="Phobius"/>
    </source>
</evidence>
<evidence type="ECO:0000313" key="3">
    <source>
        <dbReference type="Proteomes" id="UP001067235"/>
    </source>
</evidence>
<sequence length="189" mass="20351">MNSPIFALIIGCEIGFWVLVFAGLATRYLLDQRRASTAVLALVPALDVLLLVAVALDIHRGSEVETVHRLAGIYLGVTVAFGHSAIKWADLRCAHWFADGPPPPRRPKKGPAAFRRELMMFGQWLCAAAVSAVAVIGLSLTVADGAQASALHGVFPTLGVITVVWLLTGPVWALFDLGEKEHRKITHPT</sequence>
<keyword evidence="1" id="KW-1133">Transmembrane helix</keyword>
<dbReference type="Proteomes" id="UP001067235">
    <property type="component" value="Unassembled WGS sequence"/>
</dbReference>
<proteinExistence type="predicted"/>
<accession>A0ABT4MTZ5</accession>